<sequence length="114" mass="12900">MPFSQFRSRDFWKRIGLVAGVLVLAQIAFHAYLLHSGPYEAAISDYIRAHPSEAHSTYALCSLCPKRISYGAGTWIYRFSLDVDSMGKRKRYVATVKVTSGEPPYEVELVPKEQ</sequence>
<evidence type="ECO:0000313" key="1">
    <source>
        <dbReference type="EMBL" id="MCC8363838.1"/>
    </source>
</evidence>
<organism evidence="1 2">
    <name type="scientific">Noviluteimonas lactosilytica</name>
    <dbReference type="NCBI Taxonomy" id="2888523"/>
    <lineage>
        <taxon>Bacteria</taxon>
        <taxon>Pseudomonadati</taxon>
        <taxon>Pseudomonadota</taxon>
        <taxon>Gammaproteobacteria</taxon>
        <taxon>Lysobacterales</taxon>
        <taxon>Lysobacteraceae</taxon>
        <taxon>Noviluteimonas</taxon>
    </lineage>
</organism>
<proteinExistence type="predicted"/>
<dbReference type="EMBL" id="JAJGAK010000003">
    <property type="protein sequence ID" value="MCC8363838.1"/>
    <property type="molecule type" value="Genomic_DNA"/>
</dbReference>
<comment type="caution">
    <text evidence="1">The sequence shown here is derived from an EMBL/GenBank/DDBJ whole genome shotgun (WGS) entry which is preliminary data.</text>
</comment>
<keyword evidence="2" id="KW-1185">Reference proteome</keyword>
<dbReference type="RefSeq" id="WP_230527641.1">
    <property type="nucleotide sequence ID" value="NZ_JAJGAK010000003.1"/>
</dbReference>
<name>A0ABS8JK65_9GAMM</name>
<gene>
    <name evidence="1" type="ORF">LK996_12215</name>
</gene>
<evidence type="ECO:0000313" key="2">
    <source>
        <dbReference type="Proteomes" id="UP001165293"/>
    </source>
</evidence>
<protein>
    <submittedName>
        <fullName evidence="1">Uncharacterized protein</fullName>
    </submittedName>
</protein>
<dbReference type="Proteomes" id="UP001165293">
    <property type="component" value="Unassembled WGS sequence"/>
</dbReference>
<accession>A0ABS8JK65</accession>
<reference evidence="1" key="1">
    <citation type="submission" date="2021-10" db="EMBL/GenBank/DDBJ databases">
        <authorList>
            <person name="Lyu M."/>
            <person name="Wang X."/>
            <person name="Meng X."/>
            <person name="Xu K."/>
        </authorList>
    </citation>
    <scope>NUCLEOTIDE SEQUENCE</scope>
    <source>
        <strain evidence="1">A6</strain>
    </source>
</reference>